<dbReference type="AlphaFoldDB" id="A0A3E0GXZ0"/>
<dbReference type="Proteomes" id="UP000256269">
    <property type="component" value="Unassembled WGS sequence"/>
</dbReference>
<reference evidence="2 3" key="1">
    <citation type="submission" date="2018-08" db="EMBL/GenBank/DDBJ databases">
        <title>Genomic Encyclopedia of Archaeal and Bacterial Type Strains, Phase II (KMG-II): from individual species to whole genera.</title>
        <authorList>
            <person name="Goeker M."/>
        </authorList>
    </citation>
    <scope>NUCLEOTIDE SEQUENCE [LARGE SCALE GENOMIC DNA]</scope>
    <source>
        <strain evidence="2 3">DSM 45791</strain>
    </source>
</reference>
<dbReference type="CDD" id="cd00038">
    <property type="entry name" value="CAP_ED"/>
    <property type="match status" value="1"/>
</dbReference>
<dbReference type="InterPro" id="IPR050397">
    <property type="entry name" value="Env_Response_Regulators"/>
</dbReference>
<dbReference type="InterPro" id="IPR000595">
    <property type="entry name" value="cNMP-bd_dom"/>
</dbReference>
<dbReference type="GO" id="GO:0005829">
    <property type="term" value="C:cytosol"/>
    <property type="evidence" value="ECO:0007669"/>
    <property type="project" value="TreeGrafter"/>
</dbReference>
<dbReference type="GO" id="GO:0003700">
    <property type="term" value="F:DNA-binding transcription factor activity"/>
    <property type="evidence" value="ECO:0007669"/>
    <property type="project" value="TreeGrafter"/>
</dbReference>
<accession>A0A3E0GXZ0</accession>
<dbReference type="OrthoDB" id="290916at2"/>
<feature type="domain" description="Cyclic nucleotide-binding" evidence="1">
    <location>
        <begin position="12"/>
        <end position="81"/>
    </location>
</feature>
<comment type="caution">
    <text evidence="2">The sequence shown here is derived from an EMBL/GenBank/DDBJ whole genome shotgun (WGS) entry which is preliminary data.</text>
</comment>
<evidence type="ECO:0000313" key="2">
    <source>
        <dbReference type="EMBL" id="REH34817.1"/>
    </source>
</evidence>
<dbReference type="RefSeq" id="WP_116180222.1">
    <property type="nucleotide sequence ID" value="NZ_CP144375.1"/>
</dbReference>
<organism evidence="2 3">
    <name type="scientific">Kutzneria buriramensis</name>
    <dbReference type="NCBI Taxonomy" id="1045776"/>
    <lineage>
        <taxon>Bacteria</taxon>
        <taxon>Bacillati</taxon>
        <taxon>Actinomycetota</taxon>
        <taxon>Actinomycetes</taxon>
        <taxon>Pseudonocardiales</taxon>
        <taxon>Pseudonocardiaceae</taxon>
        <taxon>Kutzneria</taxon>
    </lineage>
</organism>
<dbReference type="Pfam" id="PF00027">
    <property type="entry name" value="cNMP_binding"/>
    <property type="match status" value="1"/>
</dbReference>
<dbReference type="InterPro" id="IPR014710">
    <property type="entry name" value="RmlC-like_jellyroll"/>
</dbReference>
<evidence type="ECO:0000313" key="3">
    <source>
        <dbReference type="Proteomes" id="UP000256269"/>
    </source>
</evidence>
<dbReference type="Gene3D" id="2.60.120.10">
    <property type="entry name" value="Jelly Rolls"/>
    <property type="match status" value="1"/>
</dbReference>
<dbReference type="SMART" id="SM00100">
    <property type="entry name" value="cNMP"/>
    <property type="match status" value="1"/>
</dbReference>
<dbReference type="PROSITE" id="PS50042">
    <property type="entry name" value="CNMP_BINDING_3"/>
    <property type="match status" value="1"/>
</dbReference>
<sequence>MSMFDQLSAFALLSGMSPTHIAVLSSAAKEVSFAAGDRLFHEGAPAKGCWLVQRGCVAVDAAVPGRGSVVVQTVGPGEVVGWSWLITPARWHFGAIAVAPTVAIELDTDQLKAFAEHDSSFGYPIAVALLTMVLDRLQTTRARLLDLYRNPADTPMSPL</sequence>
<proteinExistence type="predicted"/>
<keyword evidence="3" id="KW-1185">Reference proteome</keyword>
<gene>
    <name evidence="2" type="ORF">BCF44_11993</name>
</gene>
<protein>
    <submittedName>
        <fullName evidence="2">Cyclic nucleotide-binding domain-containing protein</fullName>
    </submittedName>
</protein>
<name>A0A3E0GXZ0_9PSEU</name>
<dbReference type="PANTHER" id="PTHR24567:SF74">
    <property type="entry name" value="HTH-TYPE TRANSCRIPTIONAL REGULATOR ARCR"/>
    <property type="match status" value="1"/>
</dbReference>
<evidence type="ECO:0000259" key="1">
    <source>
        <dbReference type="PROSITE" id="PS50042"/>
    </source>
</evidence>
<dbReference type="PANTHER" id="PTHR24567">
    <property type="entry name" value="CRP FAMILY TRANSCRIPTIONAL REGULATORY PROTEIN"/>
    <property type="match status" value="1"/>
</dbReference>
<dbReference type="InterPro" id="IPR018490">
    <property type="entry name" value="cNMP-bd_dom_sf"/>
</dbReference>
<dbReference type="EMBL" id="QUNO01000019">
    <property type="protein sequence ID" value="REH34817.1"/>
    <property type="molecule type" value="Genomic_DNA"/>
</dbReference>
<dbReference type="SUPFAM" id="SSF51206">
    <property type="entry name" value="cAMP-binding domain-like"/>
    <property type="match status" value="1"/>
</dbReference>